<dbReference type="Gene3D" id="3.40.1090.10">
    <property type="entry name" value="Cytosolic phospholipase A2 catalytic domain"/>
    <property type="match status" value="1"/>
</dbReference>
<reference evidence="1" key="1">
    <citation type="journal article" date="2021" name="Nat. Commun.">
        <title>Genetic determinants of endophytism in the Arabidopsis root mycobiome.</title>
        <authorList>
            <person name="Mesny F."/>
            <person name="Miyauchi S."/>
            <person name="Thiergart T."/>
            <person name="Pickel B."/>
            <person name="Atanasova L."/>
            <person name="Karlsson M."/>
            <person name="Huettel B."/>
            <person name="Barry K.W."/>
            <person name="Haridas S."/>
            <person name="Chen C."/>
            <person name="Bauer D."/>
            <person name="Andreopoulos W."/>
            <person name="Pangilinan J."/>
            <person name="LaButti K."/>
            <person name="Riley R."/>
            <person name="Lipzen A."/>
            <person name="Clum A."/>
            <person name="Drula E."/>
            <person name="Henrissat B."/>
            <person name="Kohler A."/>
            <person name="Grigoriev I.V."/>
            <person name="Martin F.M."/>
            <person name="Hacquard S."/>
        </authorList>
    </citation>
    <scope>NUCLEOTIDE SEQUENCE</scope>
    <source>
        <strain evidence="1">MPI-CAGE-AT-0147</strain>
    </source>
</reference>
<comment type="caution">
    <text evidence="1">The sequence shown here is derived from an EMBL/GenBank/DDBJ whole genome shotgun (WGS) entry which is preliminary data.</text>
</comment>
<dbReference type="EMBL" id="JAGMUV010000030">
    <property type="protein sequence ID" value="KAH7115660.1"/>
    <property type="molecule type" value="Genomic_DNA"/>
</dbReference>
<accession>A0A9P9DA91</accession>
<sequence>MPDNDIRLLALDGAESAAFSLMILHNLMSTIDPDSPPMPCDYFDMICSTSTGA</sequence>
<dbReference type="AlphaFoldDB" id="A0A9P9DA91"/>
<dbReference type="OrthoDB" id="1658288at2759"/>
<dbReference type="Proteomes" id="UP000738349">
    <property type="component" value="Unassembled WGS sequence"/>
</dbReference>
<name>A0A9P9DA91_9HYPO</name>
<evidence type="ECO:0000313" key="1">
    <source>
        <dbReference type="EMBL" id="KAH7115660.1"/>
    </source>
</evidence>
<organism evidence="1 2">
    <name type="scientific">Dactylonectria macrodidyma</name>
    <dbReference type="NCBI Taxonomy" id="307937"/>
    <lineage>
        <taxon>Eukaryota</taxon>
        <taxon>Fungi</taxon>
        <taxon>Dikarya</taxon>
        <taxon>Ascomycota</taxon>
        <taxon>Pezizomycotina</taxon>
        <taxon>Sordariomycetes</taxon>
        <taxon>Hypocreomycetidae</taxon>
        <taxon>Hypocreales</taxon>
        <taxon>Nectriaceae</taxon>
        <taxon>Dactylonectria</taxon>
    </lineage>
</organism>
<gene>
    <name evidence="1" type="ORF">EDB81DRAFT_669073</name>
</gene>
<evidence type="ECO:0000313" key="2">
    <source>
        <dbReference type="Proteomes" id="UP000738349"/>
    </source>
</evidence>
<protein>
    <recommendedName>
        <fullName evidence="3">PNPLA domain-containing protein</fullName>
    </recommendedName>
</protein>
<keyword evidence="2" id="KW-1185">Reference proteome</keyword>
<proteinExistence type="predicted"/>
<evidence type="ECO:0008006" key="3">
    <source>
        <dbReference type="Google" id="ProtNLM"/>
    </source>
</evidence>